<dbReference type="EMBL" id="QJRE01000096">
    <property type="protein sequence ID" value="NWL45581.1"/>
    <property type="molecule type" value="Genomic_DNA"/>
</dbReference>
<feature type="DNA-binding region" description="H-T-H motif" evidence="2">
    <location>
        <begin position="37"/>
        <end position="56"/>
    </location>
</feature>
<evidence type="ECO:0000313" key="4">
    <source>
        <dbReference type="EMBL" id="NWL45581.1"/>
    </source>
</evidence>
<evidence type="ECO:0000313" key="5">
    <source>
        <dbReference type="Proteomes" id="UP000704738"/>
    </source>
</evidence>
<dbReference type="PANTHER" id="PTHR30055">
    <property type="entry name" value="HTH-TYPE TRANSCRIPTIONAL REGULATOR RUTR"/>
    <property type="match status" value="1"/>
</dbReference>
<protein>
    <recommendedName>
        <fullName evidence="3">HTH tetR-type domain-containing protein</fullName>
    </recommendedName>
</protein>
<accession>A0ABD6N2N7</accession>
<evidence type="ECO:0000256" key="1">
    <source>
        <dbReference type="ARBA" id="ARBA00023125"/>
    </source>
</evidence>
<dbReference type="SUPFAM" id="SSF46689">
    <property type="entry name" value="Homeodomain-like"/>
    <property type="match status" value="1"/>
</dbReference>
<gene>
    <name evidence="4" type="ORF">DM819_06790</name>
</gene>
<dbReference type="InterPro" id="IPR050109">
    <property type="entry name" value="HTH-type_TetR-like_transc_reg"/>
</dbReference>
<dbReference type="Gene3D" id="1.10.357.10">
    <property type="entry name" value="Tetracycline Repressor, domain 2"/>
    <property type="match status" value="1"/>
</dbReference>
<evidence type="ECO:0000256" key="2">
    <source>
        <dbReference type="PROSITE-ProRule" id="PRU00335"/>
    </source>
</evidence>
<dbReference type="GO" id="GO:0003677">
    <property type="term" value="F:DNA binding"/>
    <property type="evidence" value="ECO:0007669"/>
    <property type="project" value="UniProtKB-UniRule"/>
</dbReference>
<dbReference type="InterPro" id="IPR009057">
    <property type="entry name" value="Homeodomain-like_sf"/>
</dbReference>
<proteinExistence type="predicted"/>
<sequence>MSQLGGCSAEERRLERRRRLLTASVSVFARSGFRGATVEAVCTEAGLTERCFFESFQDSEALLLALHRETSKRIIDAILEVKADLVVGAQQEVQEMLRRFFDFFFTHPTEARLFVAEAVYIGADAHAVCKKWRSTLGGILAETINPDGYCPGGMLPAAVARALLSIAIDWMEDGFARPCHEVVSAGMAMVTTLKPGRGY</sequence>
<dbReference type="InterPro" id="IPR001647">
    <property type="entry name" value="HTH_TetR"/>
</dbReference>
<dbReference type="RefSeq" id="WP_179052618.1">
    <property type="nucleotide sequence ID" value="NZ_QJRE01000096.1"/>
</dbReference>
<reference evidence="4 5" key="1">
    <citation type="submission" date="2018-06" db="EMBL/GenBank/DDBJ databases">
        <title>Bacteria isolated from soil of Wuhan.</title>
        <authorList>
            <person name="Xiang W."/>
            <person name="Huang C."/>
        </authorList>
    </citation>
    <scope>NUCLEOTIDE SEQUENCE [LARGE SCALE GENOMIC DNA]</scope>
    <source>
        <strain evidence="5">xwS4</strain>
    </source>
</reference>
<organism evidence="4 5">
    <name type="scientific">Pseudomonas hunanensis</name>
    <dbReference type="NCBI Taxonomy" id="1247546"/>
    <lineage>
        <taxon>Bacteria</taxon>
        <taxon>Pseudomonadati</taxon>
        <taxon>Pseudomonadota</taxon>
        <taxon>Gammaproteobacteria</taxon>
        <taxon>Pseudomonadales</taxon>
        <taxon>Pseudomonadaceae</taxon>
        <taxon>Pseudomonas</taxon>
    </lineage>
</organism>
<comment type="caution">
    <text evidence="4">The sequence shown here is derived from an EMBL/GenBank/DDBJ whole genome shotgun (WGS) entry which is preliminary data.</text>
</comment>
<dbReference type="PANTHER" id="PTHR30055:SF226">
    <property type="entry name" value="HTH-TYPE TRANSCRIPTIONAL REGULATOR PKSA"/>
    <property type="match status" value="1"/>
</dbReference>
<name>A0ABD6N2N7_9PSED</name>
<dbReference type="AlphaFoldDB" id="A0ABD6N2N7"/>
<evidence type="ECO:0000259" key="3">
    <source>
        <dbReference type="PROSITE" id="PS50977"/>
    </source>
</evidence>
<dbReference type="PROSITE" id="PS50977">
    <property type="entry name" value="HTH_TETR_2"/>
    <property type="match status" value="1"/>
</dbReference>
<dbReference type="Pfam" id="PF00440">
    <property type="entry name" value="TetR_N"/>
    <property type="match status" value="1"/>
</dbReference>
<feature type="domain" description="HTH tetR-type" evidence="3">
    <location>
        <begin position="14"/>
        <end position="74"/>
    </location>
</feature>
<keyword evidence="1 2" id="KW-0238">DNA-binding</keyword>
<dbReference type="Proteomes" id="UP000704738">
    <property type="component" value="Unassembled WGS sequence"/>
</dbReference>